<evidence type="ECO:0000256" key="5">
    <source>
        <dbReference type="ARBA" id="ARBA00022801"/>
    </source>
</evidence>
<dbReference type="SUPFAM" id="SSF51445">
    <property type="entry name" value="(Trans)glycosidases"/>
    <property type="match status" value="1"/>
</dbReference>
<gene>
    <name evidence="7" type="ORF">B4U80_12144</name>
</gene>
<accession>A0A443RXU5</accession>
<keyword evidence="5 7" id="KW-0378">Hydrolase</keyword>
<dbReference type="EC" id="3.2.1.45" evidence="3"/>
<evidence type="ECO:0000256" key="3">
    <source>
        <dbReference type="ARBA" id="ARBA00012658"/>
    </source>
</evidence>
<evidence type="ECO:0000259" key="6">
    <source>
        <dbReference type="Pfam" id="PF14587"/>
    </source>
</evidence>
<sequence>YQVFKGFGSFAGRSSQMMKHANRDGIINALYGDGGLQLKVVRCTIPPDFNGTVTEEMEAENWIQQEAKNKYGVSTFIASAWSPPYKWKTIVGQAAGKGMNSLAVKHYPDYADYISNYIDYQEKVGLPLYAISPQNEPEFPTTDWDGCIWWPKDTATFVRYYLKPMFRDRGIKTKIIIGETANWNFANMYLALASLYLPDEDFDIYGSHGYSLPMFPEFKYVIYGQQVMQWRGVASNKERWITEASSTDSFDASMNKGIQLAVSISRLLHTGNINGYIFWSSLQYPSNEALIIDNRQGGFFFPRVYYVYGQFSRYIKPGHIRIGASKSLFAINSNIEVVAFKDPLLNTFSVVITNNSKGRNEICALSFSGVQLDENSITAFVTNDQYQWSPMKLSLQENGAIRIKIPPLSVVTIIGKIRV</sequence>
<dbReference type="InterPro" id="IPR001139">
    <property type="entry name" value="Glyco_hydro_30"/>
</dbReference>
<keyword evidence="8" id="KW-1185">Reference proteome</keyword>
<dbReference type="Gene3D" id="2.60.40.1180">
    <property type="entry name" value="Golgi alpha-mannosidase II"/>
    <property type="match status" value="1"/>
</dbReference>
<comment type="caution">
    <text evidence="7">The sequence shown here is derived from an EMBL/GenBank/DDBJ whole genome shotgun (WGS) entry which is preliminary data.</text>
</comment>
<organism evidence="7 8">
    <name type="scientific">Leptotrombidium deliense</name>
    <dbReference type="NCBI Taxonomy" id="299467"/>
    <lineage>
        <taxon>Eukaryota</taxon>
        <taxon>Metazoa</taxon>
        <taxon>Ecdysozoa</taxon>
        <taxon>Arthropoda</taxon>
        <taxon>Chelicerata</taxon>
        <taxon>Arachnida</taxon>
        <taxon>Acari</taxon>
        <taxon>Acariformes</taxon>
        <taxon>Trombidiformes</taxon>
        <taxon>Prostigmata</taxon>
        <taxon>Anystina</taxon>
        <taxon>Parasitengona</taxon>
        <taxon>Trombiculoidea</taxon>
        <taxon>Trombiculidae</taxon>
        <taxon>Leptotrombidium</taxon>
    </lineage>
</organism>
<dbReference type="Gene3D" id="3.20.20.80">
    <property type="entry name" value="Glycosidases"/>
    <property type="match status" value="1"/>
</dbReference>
<dbReference type="GO" id="GO:0004348">
    <property type="term" value="F:glucosylceramidase activity"/>
    <property type="evidence" value="ECO:0007669"/>
    <property type="project" value="UniProtKB-EC"/>
</dbReference>
<dbReference type="GO" id="GO:0006665">
    <property type="term" value="P:sphingolipid metabolic process"/>
    <property type="evidence" value="ECO:0007669"/>
    <property type="project" value="InterPro"/>
</dbReference>
<dbReference type="InterPro" id="IPR017853">
    <property type="entry name" value="GH"/>
</dbReference>
<dbReference type="OrthoDB" id="8300090at2759"/>
<evidence type="ECO:0000313" key="7">
    <source>
        <dbReference type="EMBL" id="RWS20161.1"/>
    </source>
</evidence>
<dbReference type="Proteomes" id="UP000288716">
    <property type="component" value="Unassembled WGS sequence"/>
</dbReference>
<dbReference type="GO" id="GO:0016020">
    <property type="term" value="C:membrane"/>
    <property type="evidence" value="ECO:0007669"/>
    <property type="project" value="GOC"/>
</dbReference>
<dbReference type="STRING" id="299467.A0A443RXU5"/>
<comment type="catalytic activity">
    <reaction evidence="1">
        <text>a beta-D-glucosyl-(1&lt;-&gt;1')-N-acylsphing-4-enine + H2O = an N-acylsphing-4-enine + D-glucose</text>
        <dbReference type="Rhea" id="RHEA:13269"/>
        <dbReference type="ChEBI" id="CHEBI:4167"/>
        <dbReference type="ChEBI" id="CHEBI:15377"/>
        <dbReference type="ChEBI" id="CHEBI:22801"/>
        <dbReference type="ChEBI" id="CHEBI:52639"/>
        <dbReference type="EC" id="3.2.1.45"/>
    </reaction>
    <physiologicalReaction direction="left-to-right" evidence="1">
        <dbReference type="Rhea" id="RHEA:13270"/>
    </physiologicalReaction>
</comment>
<dbReference type="Pfam" id="PF14587">
    <property type="entry name" value="Glyco_hydr_30_2"/>
    <property type="match status" value="1"/>
</dbReference>
<reference evidence="7 8" key="1">
    <citation type="journal article" date="2018" name="Gigascience">
        <title>Genomes of trombidid mites reveal novel predicted allergens and laterally-transferred genes associated with secondary metabolism.</title>
        <authorList>
            <person name="Dong X."/>
            <person name="Chaisiri K."/>
            <person name="Xia D."/>
            <person name="Armstrong S.D."/>
            <person name="Fang Y."/>
            <person name="Donnelly M.J."/>
            <person name="Kadowaki T."/>
            <person name="McGarry J.W."/>
            <person name="Darby A.C."/>
            <person name="Makepeace B.L."/>
        </authorList>
    </citation>
    <scope>NUCLEOTIDE SEQUENCE [LARGE SCALE GENOMIC DNA]</scope>
    <source>
        <strain evidence="7">UoL-UT</strain>
    </source>
</reference>
<dbReference type="InterPro" id="IPR013780">
    <property type="entry name" value="Glyco_hydro_b"/>
</dbReference>
<evidence type="ECO:0000256" key="1">
    <source>
        <dbReference type="ARBA" id="ARBA00001013"/>
    </source>
</evidence>
<dbReference type="EMBL" id="NCKV01019585">
    <property type="protein sequence ID" value="RWS20161.1"/>
    <property type="molecule type" value="Genomic_DNA"/>
</dbReference>
<feature type="non-terminal residue" evidence="7">
    <location>
        <position position="1"/>
    </location>
</feature>
<dbReference type="AlphaFoldDB" id="A0A443RXU5"/>
<evidence type="ECO:0000256" key="2">
    <source>
        <dbReference type="ARBA" id="ARBA00005382"/>
    </source>
</evidence>
<evidence type="ECO:0000256" key="4">
    <source>
        <dbReference type="ARBA" id="ARBA00022729"/>
    </source>
</evidence>
<evidence type="ECO:0000313" key="8">
    <source>
        <dbReference type="Proteomes" id="UP000288716"/>
    </source>
</evidence>
<dbReference type="InterPro" id="IPR039514">
    <property type="entry name" value="6GAL-like"/>
</dbReference>
<feature type="domain" description="Endo-beta-1,6-galactanase-like" evidence="6">
    <location>
        <begin position="56"/>
        <end position="186"/>
    </location>
</feature>
<dbReference type="VEuPathDB" id="VectorBase:LDEU011879"/>
<name>A0A443RXU5_9ACAR</name>
<comment type="similarity">
    <text evidence="2">Belongs to the glycosyl hydrolase 30 family.</text>
</comment>
<proteinExistence type="inferred from homology"/>
<protein>
    <recommendedName>
        <fullName evidence="3">glucosylceramidase</fullName>
        <ecNumber evidence="3">3.2.1.45</ecNumber>
    </recommendedName>
</protein>
<dbReference type="PANTHER" id="PTHR11069:SF38">
    <property type="entry name" value="GLUCURONOXYLANASE XYNC"/>
    <property type="match status" value="1"/>
</dbReference>
<dbReference type="PANTHER" id="PTHR11069">
    <property type="entry name" value="GLUCOSYLCERAMIDASE"/>
    <property type="match status" value="1"/>
</dbReference>
<keyword evidence="4" id="KW-0732">Signal</keyword>